<evidence type="ECO:0000313" key="9">
    <source>
        <dbReference type="EMBL" id="GHO93598.1"/>
    </source>
</evidence>
<keyword evidence="4 7" id="KW-0812">Transmembrane</keyword>
<feature type="transmembrane region" description="Helical" evidence="7">
    <location>
        <begin position="26"/>
        <end position="48"/>
    </location>
</feature>
<evidence type="ECO:0000256" key="2">
    <source>
        <dbReference type="ARBA" id="ARBA00022448"/>
    </source>
</evidence>
<evidence type="ECO:0000256" key="4">
    <source>
        <dbReference type="ARBA" id="ARBA00022692"/>
    </source>
</evidence>
<evidence type="ECO:0000256" key="3">
    <source>
        <dbReference type="ARBA" id="ARBA00022475"/>
    </source>
</evidence>
<comment type="caution">
    <text evidence="9">The sequence shown here is derived from an EMBL/GenBank/DDBJ whole genome shotgun (WGS) entry which is preliminary data.</text>
</comment>
<sequence length="308" mass="33398">MATQSIQKPSNDGLTLLERIQARGGFMPYFLVLPTMLVILAIGVYPMLNSLSISTVDNPLIASPQFVGLANYTRVLGDPVFQSAVRTTLIFTVFSVILEMLLGLGVALLLHKNFRGRGLVRASILVPWAFPTVVSAQMWLLMYNDQVGIVTTILQWLHLLAPGDTLLGSTGGVIVAALITDIWKTTPFAALLLLAGLQVIPAELYEAVSIDGGSRWQKFWHVTIPLIKAQLLITFLFRSLDAIRVFDLFYVFGGQATPSMASYANIKMFAGTPGDFAPGVAAAVVVFLFGLIISLLVVAAMRDTLQQA</sequence>
<proteinExistence type="inferred from homology"/>
<dbReference type="Proteomes" id="UP000597444">
    <property type="component" value="Unassembled WGS sequence"/>
</dbReference>
<evidence type="ECO:0000313" key="10">
    <source>
        <dbReference type="Proteomes" id="UP000597444"/>
    </source>
</evidence>
<dbReference type="PANTHER" id="PTHR43005">
    <property type="entry name" value="BLR7065 PROTEIN"/>
    <property type="match status" value="1"/>
</dbReference>
<feature type="transmembrane region" description="Helical" evidence="7">
    <location>
        <begin position="276"/>
        <end position="301"/>
    </location>
</feature>
<evidence type="ECO:0000256" key="7">
    <source>
        <dbReference type="RuleBase" id="RU363032"/>
    </source>
</evidence>
<feature type="transmembrane region" description="Helical" evidence="7">
    <location>
        <begin position="249"/>
        <end position="270"/>
    </location>
</feature>
<evidence type="ECO:0000256" key="5">
    <source>
        <dbReference type="ARBA" id="ARBA00022989"/>
    </source>
</evidence>
<dbReference type="Gene3D" id="1.10.3720.10">
    <property type="entry name" value="MetI-like"/>
    <property type="match status" value="1"/>
</dbReference>
<feature type="transmembrane region" description="Helical" evidence="7">
    <location>
        <begin position="89"/>
        <end position="110"/>
    </location>
</feature>
<name>A0A8J3IJH5_9CHLR</name>
<keyword evidence="6 7" id="KW-0472">Membrane</keyword>
<dbReference type="Pfam" id="PF00528">
    <property type="entry name" value="BPD_transp_1"/>
    <property type="match status" value="1"/>
</dbReference>
<feature type="transmembrane region" description="Helical" evidence="7">
    <location>
        <begin position="122"/>
        <end position="141"/>
    </location>
</feature>
<evidence type="ECO:0000256" key="6">
    <source>
        <dbReference type="ARBA" id="ARBA00023136"/>
    </source>
</evidence>
<evidence type="ECO:0000259" key="8">
    <source>
        <dbReference type="PROSITE" id="PS50928"/>
    </source>
</evidence>
<organism evidence="9 10">
    <name type="scientific">Reticulibacter mediterranei</name>
    <dbReference type="NCBI Taxonomy" id="2778369"/>
    <lineage>
        <taxon>Bacteria</taxon>
        <taxon>Bacillati</taxon>
        <taxon>Chloroflexota</taxon>
        <taxon>Ktedonobacteria</taxon>
        <taxon>Ktedonobacterales</taxon>
        <taxon>Reticulibacteraceae</taxon>
        <taxon>Reticulibacter</taxon>
    </lineage>
</organism>
<evidence type="ECO:0000256" key="1">
    <source>
        <dbReference type="ARBA" id="ARBA00004651"/>
    </source>
</evidence>
<dbReference type="InterPro" id="IPR000515">
    <property type="entry name" value="MetI-like"/>
</dbReference>
<keyword evidence="3" id="KW-1003">Cell membrane</keyword>
<dbReference type="CDD" id="cd06261">
    <property type="entry name" value="TM_PBP2"/>
    <property type="match status" value="1"/>
</dbReference>
<comment type="similarity">
    <text evidence="7">Belongs to the binding-protein-dependent transport system permease family.</text>
</comment>
<keyword evidence="2 7" id="KW-0813">Transport</keyword>
<feature type="domain" description="ABC transmembrane type-1" evidence="8">
    <location>
        <begin position="85"/>
        <end position="297"/>
    </location>
</feature>
<gene>
    <name evidence="9" type="ORF">KSF_036460</name>
</gene>
<keyword evidence="5 7" id="KW-1133">Transmembrane helix</keyword>
<dbReference type="InterPro" id="IPR035906">
    <property type="entry name" value="MetI-like_sf"/>
</dbReference>
<dbReference type="PANTHER" id="PTHR43005:SF2">
    <property type="entry name" value="INTEGRAL MEMBRANE SUGAR TRANSPORT PROTEIN"/>
    <property type="match status" value="1"/>
</dbReference>
<accession>A0A8J3IJH5</accession>
<dbReference type="SUPFAM" id="SSF161098">
    <property type="entry name" value="MetI-like"/>
    <property type="match status" value="1"/>
</dbReference>
<comment type="subcellular location">
    <subcellularLocation>
        <location evidence="1 7">Cell membrane</location>
        <topology evidence="1 7">Multi-pass membrane protein</topology>
    </subcellularLocation>
</comment>
<dbReference type="GO" id="GO:0005886">
    <property type="term" value="C:plasma membrane"/>
    <property type="evidence" value="ECO:0007669"/>
    <property type="project" value="UniProtKB-SubCell"/>
</dbReference>
<dbReference type="PROSITE" id="PS50928">
    <property type="entry name" value="ABC_TM1"/>
    <property type="match status" value="1"/>
</dbReference>
<protein>
    <submittedName>
        <fullName evidence="9">ABC transporter permease</fullName>
    </submittedName>
</protein>
<dbReference type="EMBL" id="BNJK01000001">
    <property type="protein sequence ID" value="GHO93598.1"/>
    <property type="molecule type" value="Genomic_DNA"/>
</dbReference>
<keyword evidence="10" id="KW-1185">Reference proteome</keyword>
<dbReference type="AlphaFoldDB" id="A0A8J3IJH5"/>
<dbReference type="GO" id="GO:0055085">
    <property type="term" value="P:transmembrane transport"/>
    <property type="evidence" value="ECO:0007669"/>
    <property type="project" value="InterPro"/>
</dbReference>
<dbReference type="RefSeq" id="WP_220204375.1">
    <property type="nucleotide sequence ID" value="NZ_BNJK01000001.1"/>
</dbReference>
<reference evidence="9" key="1">
    <citation type="submission" date="2020-10" db="EMBL/GenBank/DDBJ databases">
        <title>Taxonomic study of unclassified bacteria belonging to the class Ktedonobacteria.</title>
        <authorList>
            <person name="Yabe S."/>
            <person name="Wang C.M."/>
            <person name="Zheng Y."/>
            <person name="Sakai Y."/>
            <person name="Cavaletti L."/>
            <person name="Monciardini P."/>
            <person name="Donadio S."/>
        </authorList>
    </citation>
    <scope>NUCLEOTIDE SEQUENCE</scope>
    <source>
        <strain evidence="9">ID150040</strain>
    </source>
</reference>
<feature type="transmembrane region" description="Helical" evidence="7">
    <location>
        <begin position="153"/>
        <end position="179"/>
    </location>
</feature>